<name>A0ABW4JUS6_9HYPH</name>
<evidence type="ECO:0000256" key="1">
    <source>
        <dbReference type="SAM" id="Phobius"/>
    </source>
</evidence>
<reference evidence="3" key="1">
    <citation type="journal article" date="2019" name="Int. J. Syst. Evol. Microbiol.">
        <title>The Global Catalogue of Microorganisms (GCM) 10K type strain sequencing project: providing services to taxonomists for standard genome sequencing and annotation.</title>
        <authorList>
            <consortium name="The Broad Institute Genomics Platform"/>
            <consortium name="The Broad Institute Genome Sequencing Center for Infectious Disease"/>
            <person name="Wu L."/>
            <person name="Ma J."/>
        </authorList>
    </citation>
    <scope>NUCLEOTIDE SEQUENCE [LARGE SCALE GENOMIC DNA]</scope>
    <source>
        <strain evidence="3">JCM 3369</strain>
    </source>
</reference>
<keyword evidence="3" id="KW-1185">Reference proteome</keyword>
<feature type="transmembrane region" description="Helical" evidence="1">
    <location>
        <begin position="69"/>
        <end position="93"/>
    </location>
</feature>
<feature type="transmembrane region" description="Helical" evidence="1">
    <location>
        <begin position="25"/>
        <end position="49"/>
    </location>
</feature>
<organism evidence="2 3">
    <name type="scientific">Roseibium aestuarii</name>
    <dbReference type="NCBI Taxonomy" id="2600299"/>
    <lineage>
        <taxon>Bacteria</taxon>
        <taxon>Pseudomonadati</taxon>
        <taxon>Pseudomonadota</taxon>
        <taxon>Alphaproteobacteria</taxon>
        <taxon>Hyphomicrobiales</taxon>
        <taxon>Stappiaceae</taxon>
        <taxon>Roseibium</taxon>
    </lineage>
</organism>
<dbReference type="Proteomes" id="UP001597327">
    <property type="component" value="Unassembled WGS sequence"/>
</dbReference>
<proteinExistence type="predicted"/>
<evidence type="ECO:0000313" key="3">
    <source>
        <dbReference type="Proteomes" id="UP001597327"/>
    </source>
</evidence>
<protein>
    <submittedName>
        <fullName evidence="2">Uncharacterized protein</fullName>
    </submittedName>
</protein>
<dbReference type="RefSeq" id="WP_244304385.1">
    <property type="nucleotide sequence ID" value="NZ_JBHUFA010000001.1"/>
</dbReference>
<keyword evidence="1" id="KW-1133">Transmembrane helix</keyword>
<dbReference type="EMBL" id="JBHUFA010000001">
    <property type="protein sequence ID" value="MFD1694551.1"/>
    <property type="molecule type" value="Genomic_DNA"/>
</dbReference>
<evidence type="ECO:0000313" key="2">
    <source>
        <dbReference type="EMBL" id="MFD1694551.1"/>
    </source>
</evidence>
<keyword evidence="1" id="KW-0812">Transmembrane</keyword>
<keyword evidence="1" id="KW-0472">Membrane</keyword>
<comment type="caution">
    <text evidence="2">The sequence shown here is derived from an EMBL/GenBank/DDBJ whole genome shotgun (WGS) entry which is preliminary data.</text>
</comment>
<accession>A0ABW4JUS6</accession>
<sequence>MSAFLHDESRKSGQSLKPSAPANPLLRLLAVNGAAGVAISLLMLAGLLAADVGHLRSLIVAAQDPVVPLVLLAGGLIVTMTSVVMGTAIMMLGSSDEDSGDRKGRGRRSMTLLETLIPHRQPKLVPVPVRVTAGRRQTDRRA</sequence>
<gene>
    <name evidence="2" type="ORF">ACFSC7_03420</name>
</gene>